<dbReference type="KEGG" id="git:C6V83_00255"/>
<dbReference type="EMBL" id="CP027433">
    <property type="protein sequence ID" value="AVL98946.1"/>
    <property type="molecule type" value="Genomic_DNA"/>
</dbReference>
<evidence type="ECO:0000313" key="1">
    <source>
        <dbReference type="EMBL" id="AVL98946.1"/>
    </source>
</evidence>
<gene>
    <name evidence="1" type="ORF">C6V83_00255</name>
</gene>
<organism evidence="1 2">
    <name type="scientific">Gordonia iterans</name>
    <dbReference type="NCBI Taxonomy" id="1004901"/>
    <lineage>
        <taxon>Bacteria</taxon>
        <taxon>Bacillati</taxon>
        <taxon>Actinomycetota</taxon>
        <taxon>Actinomycetes</taxon>
        <taxon>Mycobacteriales</taxon>
        <taxon>Gordoniaceae</taxon>
        <taxon>Gordonia</taxon>
    </lineage>
</organism>
<sequence>MLLTPVDHPLPPPQRRIPGDILLPGHPQLEQEIVWVFPQLAQTPLSPEVVRRCVIHCWDWAMGAAGHRAAVAAASGDPSRRQVEAAAVAEHLWRIVEEMGANPPAEPALLAARLDQHADLFGPADATSFAAVQWGRRAEFRLAEERGPEAWRADTHTRARYSSFAAMNELDIEFFHARAERQIDFYATHAFDIAAVWHGTPTTTQLQHEAARRQRNATLLNVGAGALHLGAGAVSGVGAGFRAYGNWREARAAGAYRAAKTRYLNRSAHNRRY</sequence>
<name>A0A2S0KB86_9ACTN</name>
<reference evidence="1 2" key="1">
    <citation type="submission" date="2018-03" db="EMBL/GenBank/DDBJ databases">
        <title>Characteristics and genome of n-alkane degrading marine bacteria Gordonia iterans isolated from crude oil contaminated in Tae-an, South Korea.</title>
        <authorList>
            <person name="Lee S.-S."/>
            <person name="Kim H."/>
        </authorList>
    </citation>
    <scope>NUCLEOTIDE SEQUENCE [LARGE SCALE GENOMIC DNA]</scope>
    <source>
        <strain evidence="1 2">Co17</strain>
    </source>
</reference>
<dbReference type="RefSeq" id="WP_105940695.1">
    <property type="nucleotide sequence ID" value="NZ_CP027433.1"/>
</dbReference>
<evidence type="ECO:0000313" key="2">
    <source>
        <dbReference type="Proteomes" id="UP000239814"/>
    </source>
</evidence>
<dbReference type="AlphaFoldDB" id="A0A2S0KB86"/>
<protein>
    <submittedName>
        <fullName evidence="1">Uncharacterized protein</fullName>
    </submittedName>
</protein>
<accession>A0A2S0KB86</accession>
<dbReference type="OrthoDB" id="4380321at2"/>
<proteinExistence type="predicted"/>
<dbReference type="Proteomes" id="UP000239814">
    <property type="component" value="Chromosome"/>
</dbReference>
<keyword evidence="2" id="KW-1185">Reference proteome</keyword>